<comment type="similarity">
    <text evidence="1">Belongs to the LysR transcriptional regulatory family.</text>
</comment>
<name>A0ABU1VBW0_9BURK</name>
<organism evidence="6 7">
    <name type="scientific">Hydrogenophaga laconesensis</name>
    <dbReference type="NCBI Taxonomy" id="1805971"/>
    <lineage>
        <taxon>Bacteria</taxon>
        <taxon>Pseudomonadati</taxon>
        <taxon>Pseudomonadota</taxon>
        <taxon>Betaproteobacteria</taxon>
        <taxon>Burkholderiales</taxon>
        <taxon>Comamonadaceae</taxon>
        <taxon>Hydrogenophaga</taxon>
    </lineage>
</organism>
<evidence type="ECO:0000256" key="4">
    <source>
        <dbReference type="ARBA" id="ARBA00023163"/>
    </source>
</evidence>
<dbReference type="CDD" id="cd08422">
    <property type="entry name" value="PBP2_CrgA_like"/>
    <property type="match status" value="1"/>
</dbReference>
<keyword evidence="2" id="KW-0805">Transcription regulation</keyword>
<evidence type="ECO:0000256" key="1">
    <source>
        <dbReference type="ARBA" id="ARBA00009437"/>
    </source>
</evidence>
<protein>
    <submittedName>
        <fullName evidence="6">DNA-binding transcriptional LysR family regulator</fullName>
    </submittedName>
</protein>
<gene>
    <name evidence="6" type="ORF">J2X09_002712</name>
</gene>
<dbReference type="Pfam" id="PF00126">
    <property type="entry name" value="HTH_1"/>
    <property type="match status" value="1"/>
</dbReference>
<dbReference type="SUPFAM" id="SSF53850">
    <property type="entry name" value="Periplasmic binding protein-like II"/>
    <property type="match status" value="1"/>
</dbReference>
<dbReference type="InterPro" id="IPR058163">
    <property type="entry name" value="LysR-type_TF_proteobact-type"/>
</dbReference>
<feature type="domain" description="HTH lysR-type" evidence="5">
    <location>
        <begin position="6"/>
        <end position="63"/>
    </location>
</feature>
<evidence type="ECO:0000256" key="2">
    <source>
        <dbReference type="ARBA" id="ARBA00023015"/>
    </source>
</evidence>
<dbReference type="Proteomes" id="UP001265550">
    <property type="component" value="Unassembled WGS sequence"/>
</dbReference>
<dbReference type="RefSeq" id="WP_204734125.1">
    <property type="nucleotide sequence ID" value="NZ_JAVDWE010000007.1"/>
</dbReference>
<comment type="caution">
    <text evidence="6">The sequence shown here is derived from an EMBL/GenBank/DDBJ whole genome shotgun (WGS) entry which is preliminary data.</text>
</comment>
<dbReference type="GO" id="GO:0003677">
    <property type="term" value="F:DNA binding"/>
    <property type="evidence" value="ECO:0007669"/>
    <property type="project" value="UniProtKB-KW"/>
</dbReference>
<dbReference type="PRINTS" id="PR00039">
    <property type="entry name" value="HTHLYSR"/>
</dbReference>
<sequence>MKTTYDRLELLDTFQRISEARSLSKAARQLGTTQPTVSRRLVELESLLGCKLVNRTTSTFSLTDEGQTLLLEARDLGERWAGLSDRLQGRQSRPEGTLRVIGPAGYGASFLTDALTGLMAAHPRLKVELMLSDRYTDLAATGAECCVFVGEVPDQDIVCRTLGTMERVLVATPALVERIGPVTLARLPRLPFIGLEAHVVGMVQLVRRSDGASRMVMLNTPFRTPSLPANYRATLNGAGIGSAAPWMCRDDIAAGRLVRVLPQWSLAPVGIHVALLPGRHRPARVTAFIEAIREQLLLQEGFVAAPLAPAAGGRR</sequence>
<keyword evidence="4" id="KW-0804">Transcription</keyword>
<dbReference type="Gene3D" id="3.40.190.290">
    <property type="match status" value="1"/>
</dbReference>
<dbReference type="InterPro" id="IPR036390">
    <property type="entry name" value="WH_DNA-bd_sf"/>
</dbReference>
<dbReference type="EMBL" id="JAVDWE010000007">
    <property type="protein sequence ID" value="MDR7094968.1"/>
    <property type="molecule type" value="Genomic_DNA"/>
</dbReference>
<dbReference type="Gene3D" id="1.10.10.10">
    <property type="entry name" value="Winged helix-like DNA-binding domain superfamily/Winged helix DNA-binding domain"/>
    <property type="match status" value="1"/>
</dbReference>
<accession>A0ABU1VBW0</accession>
<evidence type="ECO:0000259" key="5">
    <source>
        <dbReference type="PROSITE" id="PS50931"/>
    </source>
</evidence>
<dbReference type="PROSITE" id="PS50931">
    <property type="entry name" value="HTH_LYSR"/>
    <property type="match status" value="1"/>
</dbReference>
<dbReference type="InterPro" id="IPR036388">
    <property type="entry name" value="WH-like_DNA-bd_sf"/>
</dbReference>
<dbReference type="InterPro" id="IPR000847">
    <property type="entry name" value="LysR_HTH_N"/>
</dbReference>
<keyword evidence="7" id="KW-1185">Reference proteome</keyword>
<dbReference type="PANTHER" id="PTHR30537:SF3">
    <property type="entry name" value="TRANSCRIPTIONAL REGULATORY PROTEIN"/>
    <property type="match status" value="1"/>
</dbReference>
<reference evidence="6 7" key="1">
    <citation type="submission" date="2023-07" db="EMBL/GenBank/DDBJ databases">
        <title>Sorghum-associated microbial communities from plants grown in Nebraska, USA.</title>
        <authorList>
            <person name="Schachtman D."/>
        </authorList>
    </citation>
    <scope>NUCLEOTIDE SEQUENCE [LARGE SCALE GENOMIC DNA]</scope>
    <source>
        <strain evidence="6 7">BE240</strain>
    </source>
</reference>
<evidence type="ECO:0000313" key="6">
    <source>
        <dbReference type="EMBL" id="MDR7094968.1"/>
    </source>
</evidence>
<proteinExistence type="inferred from homology"/>
<evidence type="ECO:0000256" key="3">
    <source>
        <dbReference type="ARBA" id="ARBA00023125"/>
    </source>
</evidence>
<dbReference type="SUPFAM" id="SSF46785">
    <property type="entry name" value="Winged helix' DNA-binding domain"/>
    <property type="match status" value="1"/>
</dbReference>
<dbReference type="InterPro" id="IPR005119">
    <property type="entry name" value="LysR_subst-bd"/>
</dbReference>
<dbReference type="Pfam" id="PF03466">
    <property type="entry name" value="LysR_substrate"/>
    <property type="match status" value="1"/>
</dbReference>
<evidence type="ECO:0000313" key="7">
    <source>
        <dbReference type="Proteomes" id="UP001265550"/>
    </source>
</evidence>
<keyword evidence="3 6" id="KW-0238">DNA-binding</keyword>
<dbReference type="PANTHER" id="PTHR30537">
    <property type="entry name" value="HTH-TYPE TRANSCRIPTIONAL REGULATOR"/>
    <property type="match status" value="1"/>
</dbReference>